<organism evidence="1 2">
    <name type="scientific">Polyporus arcularius HHB13444</name>
    <dbReference type="NCBI Taxonomy" id="1314778"/>
    <lineage>
        <taxon>Eukaryota</taxon>
        <taxon>Fungi</taxon>
        <taxon>Dikarya</taxon>
        <taxon>Basidiomycota</taxon>
        <taxon>Agaricomycotina</taxon>
        <taxon>Agaricomycetes</taxon>
        <taxon>Polyporales</taxon>
        <taxon>Polyporaceae</taxon>
        <taxon>Polyporus</taxon>
    </lineage>
</organism>
<evidence type="ECO:0000313" key="1">
    <source>
        <dbReference type="EMBL" id="TFK83189.1"/>
    </source>
</evidence>
<dbReference type="EMBL" id="ML211414">
    <property type="protein sequence ID" value="TFK83189.1"/>
    <property type="molecule type" value="Genomic_DNA"/>
</dbReference>
<dbReference type="InParanoid" id="A0A5C3P2E4"/>
<reference evidence="1 2" key="1">
    <citation type="journal article" date="2019" name="Nat. Ecol. Evol.">
        <title>Megaphylogeny resolves global patterns of mushroom evolution.</title>
        <authorList>
            <person name="Varga T."/>
            <person name="Krizsan K."/>
            <person name="Foldi C."/>
            <person name="Dima B."/>
            <person name="Sanchez-Garcia M."/>
            <person name="Sanchez-Ramirez S."/>
            <person name="Szollosi G.J."/>
            <person name="Szarkandi J.G."/>
            <person name="Papp V."/>
            <person name="Albert L."/>
            <person name="Andreopoulos W."/>
            <person name="Angelini C."/>
            <person name="Antonin V."/>
            <person name="Barry K.W."/>
            <person name="Bougher N.L."/>
            <person name="Buchanan P."/>
            <person name="Buyck B."/>
            <person name="Bense V."/>
            <person name="Catcheside P."/>
            <person name="Chovatia M."/>
            <person name="Cooper J."/>
            <person name="Damon W."/>
            <person name="Desjardin D."/>
            <person name="Finy P."/>
            <person name="Geml J."/>
            <person name="Haridas S."/>
            <person name="Hughes K."/>
            <person name="Justo A."/>
            <person name="Karasinski D."/>
            <person name="Kautmanova I."/>
            <person name="Kiss B."/>
            <person name="Kocsube S."/>
            <person name="Kotiranta H."/>
            <person name="LaButti K.M."/>
            <person name="Lechner B.E."/>
            <person name="Liimatainen K."/>
            <person name="Lipzen A."/>
            <person name="Lukacs Z."/>
            <person name="Mihaltcheva S."/>
            <person name="Morgado L.N."/>
            <person name="Niskanen T."/>
            <person name="Noordeloos M.E."/>
            <person name="Ohm R.A."/>
            <person name="Ortiz-Santana B."/>
            <person name="Ovrebo C."/>
            <person name="Racz N."/>
            <person name="Riley R."/>
            <person name="Savchenko A."/>
            <person name="Shiryaev A."/>
            <person name="Soop K."/>
            <person name="Spirin V."/>
            <person name="Szebenyi C."/>
            <person name="Tomsovsky M."/>
            <person name="Tulloss R.E."/>
            <person name="Uehling J."/>
            <person name="Grigoriev I.V."/>
            <person name="Vagvolgyi C."/>
            <person name="Papp T."/>
            <person name="Martin F.M."/>
            <person name="Miettinen O."/>
            <person name="Hibbett D.S."/>
            <person name="Nagy L.G."/>
        </authorList>
    </citation>
    <scope>NUCLEOTIDE SEQUENCE [LARGE SCALE GENOMIC DNA]</scope>
    <source>
        <strain evidence="1 2">HHB13444</strain>
    </source>
</reference>
<accession>A0A5C3P2E4</accession>
<sequence>MRPRSSLLPAILHPRDISLVPCLAALPSVHPFYDTYVVSSAGRANVRRVSRLLQHHHRRRRCRLRLNRRELRCKQTMSQSYLCLRHLFVRSARILGSSLQVHSGKHWMLSSHIRASPTQLPGRRCRLPLQKAVTGAGSFCLRGRKACTKRDSR</sequence>
<keyword evidence="2" id="KW-1185">Reference proteome</keyword>
<dbReference type="AlphaFoldDB" id="A0A5C3P2E4"/>
<protein>
    <submittedName>
        <fullName evidence="1">Uncharacterized protein</fullName>
    </submittedName>
</protein>
<gene>
    <name evidence="1" type="ORF">K466DRAFT_271470</name>
</gene>
<dbReference type="Proteomes" id="UP000308197">
    <property type="component" value="Unassembled WGS sequence"/>
</dbReference>
<evidence type="ECO:0000313" key="2">
    <source>
        <dbReference type="Proteomes" id="UP000308197"/>
    </source>
</evidence>
<name>A0A5C3P2E4_9APHY</name>
<proteinExistence type="predicted"/>